<accession>A0A368GK13</accession>
<sequence length="69" mass="7428">MKKKGMFGTAGIERYCVPGPGGINVEVSDEVVASWKEEAVFQINITKGVCRLEPAVNKRSSKGANACRN</sequence>
<dbReference type="EMBL" id="JOJR01000141">
    <property type="protein sequence ID" value="RCN44008.1"/>
    <property type="molecule type" value="Genomic_DNA"/>
</dbReference>
<reference evidence="1 2" key="1">
    <citation type="submission" date="2014-10" db="EMBL/GenBank/DDBJ databases">
        <title>Draft genome of the hookworm Ancylostoma caninum.</title>
        <authorList>
            <person name="Mitreva M."/>
        </authorList>
    </citation>
    <scope>NUCLEOTIDE SEQUENCE [LARGE SCALE GENOMIC DNA]</scope>
    <source>
        <strain evidence="1 2">Baltimore</strain>
    </source>
</reference>
<protein>
    <submittedName>
        <fullName evidence="1">Uncharacterized protein</fullName>
    </submittedName>
</protein>
<keyword evidence="2" id="KW-1185">Reference proteome</keyword>
<dbReference type="AlphaFoldDB" id="A0A368GK13"/>
<comment type="caution">
    <text evidence="1">The sequence shown here is derived from an EMBL/GenBank/DDBJ whole genome shotgun (WGS) entry which is preliminary data.</text>
</comment>
<proteinExistence type="predicted"/>
<name>A0A368GK13_ANCCA</name>
<evidence type="ECO:0000313" key="1">
    <source>
        <dbReference type="EMBL" id="RCN44008.1"/>
    </source>
</evidence>
<dbReference type="OrthoDB" id="5806173at2759"/>
<evidence type="ECO:0000313" key="2">
    <source>
        <dbReference type="Proteomes" id="UP000252519"/>
    </source>
</evidence>
<organism evidence="1 2">
    <name type="scientific">Ancylostoma caninum</name>
    <name type="common">Dog hookworm</name>
    <dbReference type="NCBI Taxonomy" id="29170"/>
    <lineage>
        <taxon>Eukaryota</taxon>
        <taxon>Metazoa</taxon>
        <taxon>Ecdysozoa</taxon>
        <taxon>Nematoda</taxon>
        <taxon>Chromadorea</taxon>
        <taxon>Rhabditida</taxon>
        <taxon>Rhabditina</taxon>
        <taxon>Rhabditomorpha</taxon>
        <taxon>Strongyloidea</taxon>
        <taxon>Ancylostomatidae</taxon>
        <taxon>Ancylostomatinae</taxon>
        <taxon>Ancylostoma</taxon>
    </lineage>
</organism>
<dbReference type="Proteomes" id="UP000252519">
    <property type="component" value="Unassembled WGS sequence"/>
</dbReference>
<gene>
    <name evidence="1" type="ORF">ANCCAN_10035</name>
</gene>